<evidence type="ECO:0008006" key="3">
    <source>
        <dbReference type="Google" id="ProtNLM"/>
    </source>
</evidence>
<evidence type="ECO:0000313" key="1">
    <source>
        <dbReference type="EMBL" id="RZD17270.1"/>
    </source>
</evidence>
<name>A0A519BJ24_ACIG2</name>
<dbReference type="Gene3D" id="1.25.40.10">
    <property type="entry name" value="Tetratricopeptide repeat domain"/>
    <property type="match status" value="1"/>
</dbReference>
<comment type="caution">
    <text evidence="1">The sequence shown here is derived from an EMBL/GenBank/DDBJ whole genome shotgun (WGS) entry which is preliminary data.</text>
</comment>
<reference evidence="1 2" key="1">
    <citation type="journal article" date="2019" name="ISME J.">
        <title>Insights into ecological role of a new deltaproteobacterial order Candidatus Acidulodesulfobacterales by metagenomics and metatranscriptomics.</title>
        <authorList>
            <person name="Tan S."/>
            <person name="Liu J."/>
            <person name="Fang Y."/>
            <person name="Hedlund B.P."/>
            <person name="Lian Z.H."/>
            <person name="Huang L.Y."/>
            <person name="Li J.T."/>
            <person name="Huang L.N."/>
            <person name="Li W.J."/>
            <person name="Jiang H.C."/>
            <person name="Dong H.L."/>
            <person name="Shu W.S."/>
        </authorList>
    </citation>
    <scope>NUCLEOTIDE SEQUENCE [LARGE SCALE GENOMIC DNA]</scope>
    <source>
        <strain evidence="1">AP2</strain>
    </source>
</reference>
<proteinExistence type="predicted"/>
<dbReference type="AlphaFoldDB" id="A0A519BJ24"/>
<accession>A0A519BJ24</accession>
<dbReference type="InterPro" id="IPR011990">
    <property type="entry name" value="TPR-like_helical_dom_sf"/>
</dbReference>
<protein>
    <recommendedName>
        <fullName evidence="3">Tetratricopeptide repeat protein</fullName>
    </recommendedName>
</protein>
<gene>
    <name evidence="1" type="ORF">EVJ46_03295</name>
</gene>
<sequence length="142" mass="16501">MNNMTTILSANRQYERMTMKKKINNGLYFKKLTYIIAIILLFYIPAKAFSMQNTDTQSANFQYKKGLGAINGKYYYTAVQHFQKAIIIRHDFSNAWAHMGVALYKLGYPSLGIVCLETALKYNHKIIWAANLLKKYKLSKKR</sequence>
<organism evidence="1 2">
    <name type="scientific">Acididesulfobacter guangdongensis</name>
    <dbReference type="NCBI Taxonomy" id="2597225"/>
    <lineage>
        <taxon>Bacteria</taxon>
        <taxon>Deltaproteobacteria</taxon>
        <taxon>Candidatus Acidulodesulfobacterales</taxon>
        <taxon>Candidatus Acididesulfobacter</taxon>
    </lineage>
</organism>
<evidence type="ECO:0000313" key="2">
    <source>
        <dbReference type="Proteomes" id="UP000316562"/>
    </source>
</evidence>
<dbReference type="Proteomes" id="UP000316562">
    <property type="component" value="Unassembled WGS sequence"/>
</dbReference>
<dbReference type="EMBL" id="SGBC01000001">
    <property type="protein sequence ID" value="RZD17270.1"/>
    <property type="molecule type" value="Genomic_DNA"/>
</dbReference>
<dbReference type="SUPFAM" id="SSF48452">
    <property type="entry name" value="TPR-like"/>
    <property type="match status" value="1"/>
</dbReference>